<sequence>MEHSMMISNKRIIAVLTEISEGEGVEPSFRTIHSFCEELNQLVTESGGFFYVFSLKDISEETISGFYFNGERWRKAKLPFPDMIYNRIHSRWAESSKNFKALMEKAEEANIQVCNHRFLSKWEVHSWLIQRKNLHTFLPATELFTKTTFLKLLEVYDDLYIKPLAGSQGRGIYWLTNEGDRFKLSFSDKEGMNQLLFPSSKEILTKLTGKLGSKAHLIQQGIPLLQWEGKRLDFRVLCHRTGLDKWDVTSVVARLSAENQFASNLALGGEQLRPQKILSLIFGKDTARSKLSLMKELALEAADCISENMNGLMVELGVDIGIDSEGNLWIIEVNSKPSKNLGEPTRGIRPSAKAIIAYFNTSLDERSEGDF</sequence>
<dbReference type="Pfam" id="PF14398">
    <property type="entry name" value="ATPgrasp_YheCD"/>
    <property type="match status" value="1"/>
</dbReference>
<dbReference type="AlphaFoldDB" id="A0A1H8DY13"/>
<dbReference type="SUPFAM" id="SSF56059">
    <property type="entry name" value="Glutathione synthetase ATP-binding domain-like"/>
    <property type="match status" value="1"/>
</dbReference>
<dbReference type="Gene3D" id="3.30.470.20">
    <property type="entry name" value="ATP-grasp fold, B domain"/>
    <property type="match status" value="1"/>
</dbReference>
<organism evidence="1 2">
    <name type="scientific">Mesobacillus persicus</name>
    <dbReference type="NCBI Taxonomy" id="930146"/>
    <lineage>
        <taxon>Bacteria</taxon>
        <taxon>Bacillati</taxon>
        <taxon>Bacillota</taxon>
        <taxon>Bacilli</taxon>
        <taxon>Bacillales</taxon>
        <taxon>Bacillaceae</taxon>
        <taxon>Mesobacillus</taxon>
    </lineage>
</organism>
<evidence type="ECO:0000313" key="1">
    <source>
        <dbReference type="EMBL" id="SEN11437.1"/>
    </source>
</evidence>
<reference evidence="2" key="1">
    <citation type="submission" date="2016-10" db="EMBL/GenBank/DDBJ databases">
        <authorList>
            <person name="Varghese N."/>
            <person name="Submissions S."/>
        </authorList>
    </citation>
    <scope>NUCLEOTIDE SEQUENCE [LARGE SCALE GENOMIC DNA]</scope>
    <source>
        <strain evidence="2">B48,IBRC-M 10115,DSM 25386,CECT 8001</strain>
    </source>
</reference>
<dbReference type="Proteomes" id="UP000198553">
    <property type="component" value="Unassembled WGS sequence"/>
</dbReference>
<proteinExistence type="predicted"/>
<name>A0A1H8DY13_9BACI</name>
<dbReference type="RefSeq" id="WP_090746441.1">
    <property type="nucleotide sequence ID" value="NZ_FOBW01000009.1"/>
</dbReference>
<keyword evidence="1" id="KW-0436">Ligase</keyword>
<protein>
    <submittedName>
        <fullName evidence="1">Glutathione synthase/RimK-type ligase, ATP-grasp superfamily</fullName>
    </submittedName>
</protein>
<dbReference type="EMBL" id="FOBW01000009">
    <property type="protein sequence ID" value="SEN11437.1"/>
    <property type="molecule type" value="Genomic_DNA"/>
</dbReference>
<evidence type="ECO:0000313" key="2">
    <source>
        <dbReference type="Proteomes" id="UP000198553"/>
    </source>
</evidence>
<dbReference type="GO" id="GO:0016874">
    <property type="term" value="F:ligase activity"/>
    <property type="evidence" value="ECO:0007669"/>
    <property type="project" value="UniProtKB-KW"/>
</dbReference>
<dbReference type="STRING" id="930146.SAMN05192533_10973"/>
<keyword evidence="2" id="KW-1185">Reference proteome</keyword>
<dbReference type="InterPro" id="IPR026838">
    <property type="entry name" value="YheC/D"/>
</dbReference>
<gene>
    <name evidence="1" type="ORF">SAMN05192533_10973</name>
</gene>
<dbReference type="OrthoDB" id="7869153at2"/>
<accession>A0A1H8DY13</accession>